<evidence type="ECO:0000313" key="1">
    <source>
        <dbReference type="EMBL" id="CCI45365.1"/>
    </source>
</evidence>
<comment type="caution">
    <text evidence="1">The sequence shown here is derived from an EMBL/GenBank/DDBJ whole genome shotgun (WGS) entry which is preliminary data.</text>
</comment>
<dbReference type="AlphaFoldDB" id="A0A024GGA6"/>
<evidence type="ECO:0000313" key="2">
    <source>
        <dbReference type="Proteomes" id="UP000053237"/>
    </source>
</evidence>
<name>A0A024GGA6_9STRA</name>
<proteinExistence type="predicted"/>
<protein>
    <submittedName>
        <fullName evidence="1">Uncharacterized protein</fullName>
    </submittedName>
</protein>
<organism evidence="1 2">
    <name type="scientific">Albugo candida</name>
    <dbReference type="NCBI Taxonomy" id="65357"/>
    <lineage>
        <taxon>Eukaryota</taxon>
        <taxon>Sar</taxon>
        <taxon>Stramenopiles</taxon>
        <taxon>Oomycota</taxon>
        <taxon>Peronosporomycetes</taxon>
        <taxon>Albuginales</taxon>
        <taxon>Albuginaceae</taxon>
        <taxon>Albugo</taxon>
    </lineage>
</organism>
<gene>
    <name evidence="1" type="ORF">BN9_062620</name>
</gene>
<dbReference type="EMBL" id="CAIX01000097">
    <property type="protein sequence ID" value="CCI45365.1"/>
    <property type="molecule type" value="Genomic_DNA"/>
</dbReference>
<reference evidence="1 2" key="1">
    <citation type="submission" date="2012-05" db="EMBL/GenBank/DDBJ databases">
        <title>Recombination and specialization in a pathogen metapopulation.</title>
        <authorList>
            <person name="Gardiner A."/>
            <person name="Kemen E."/>
            <person name="Schultz-Larsen T."/>
            <person name="MacLean D."/>
            <person name="Van Oosterhout C."/>
            <person name="Jones J.D.G."/>
        </authorList>
    </citation>
    <scope>NUCLEOTIDE SEQUENCE [LARGE SCALE GENOMIC DNA]</scope>
    <source>
        <strain evidence="1 2">Ac Nc2</strain>
    </source>
</reference>
<dbReference type="OrthoDB" id="125320at2759"/>
<dbReference type="Proteomes" id="UP000053237">
    <property type="component" value="Unassembled WGS sequence"/>
</dbReference>
<sequence>MIHRNLKFIFGPHAIISTEPRYTIDKLQRWATYIIGLKSASTILLGKQMFNTNFHHQNNSHAMKKRMAMRKSATACTYIPISAFDCVWQPISVGEVQDFITLFEWFFCYLPNPIVIP</sequence>
<dbReference type="InParanoid" id="A0A024GGA6"/>
<accession>A0A024GGA6</accession>
<keyword evidence="2" id="KW-1185">Reference proteome</keyword>